<dbReference type="AlphaFoldDB" id="F4L393"/>
<dbReference type="EMBL" id="CP002691">
    <property type="protein sequence ID" value="AEE51727.1"/>
    <property type="molecule type" value="Genomic_DNA"/>
</dbReference>
<name>F4L393_HALH1</name>
<dbReference type="KEGG" id="hhy:Halhy_3876"/>
<dbReference type="Proteomes" id="UP000008461">
    <property type="component" value="Chromosome"/>
</dbReference>
<proteinExistence type="predicted"/>
<evidence type="ECO:0000313" key="2">
    <source>
        <dbReference type="Proteomes" id="UP000008461"/>
    </source>
</evidence>
<sequence length="71" mass="7804">MEEHRTGTSANDLHYISTTTNSFPLNSPTVHLTRSSQAISVDGFSSNNDAEHLGISAKKIPVTDRKIIFFV</sequence>
<dbReference type="HOGENOM" id="CLU_2734419_0_0_10"/>
<organism evidence="1 2">
    <name type="scientific">Haliscomenobacter hydrossis (strain ATCC 27775 / DSM 1100 / LMG 10767 / O)</name>
    <dbReference type="NCBI Taxonomy" id="760192"/>
    <lineage>
        <taxon>Bacteria</taxon>
        <taxon>Pseudomonadati</taxon>
        <taxon>Bacteroidota</taxon>
        <taxon>Saprospiria</taxon>
        <taxon>Saprospirales</taxon>
        <taxon>Haliscomenobacteraceae</taxon>
        <taxon>Haliscomenobacter</taxon>
    </lineage>
</organism>
<evidence type="ECO:0000313" key="1">
    <source>
        <dbReference type="EMBL" id="AEE51727.1"/>
    </source>
</evidence>
<gene>
    <name evidence="1" type="ordered locus">Halhy_3876</name>
</gene>
<reference key="2">
    <citation type="submission" date="2011-04" db="EMBL/GenBank/DDBJ databases">
        <title>Complete sequence of chromosome of Haliscomenobacter hydrossis DSM 1100.</title>
        <authorList>
            <consortium name="US DOE Joint Genome Institute (JGI-PGF)"/>
            <person name="Lucas S."/>
            <person name="Han J."/>
            <person name="Lapidus A."/>
            <person name="Bruce D."/>
            <person name="Goodwin L."/>
            <person name="Pitluck S."/>
            <person name="Peters L."/>
            <person name="Kyrpides N."/>
            <person name="Mavromatis K."/>
            <person name="Ivanova N."/>
            <person name="Ovchinnikova G."/>
            <person name="Pagani I."/>
            <person name="Daligault H."/>
            <person name="Detter J.C."/>
            <person name="Han C."/>
            <person name="Land M."/>
            <person name="Hauser L."/>
            <person name="Markowitz V."/>
            <person name="Cheng J.-F."/>
            <person name="Hugenholtz P."/>
            <person name="Woyke T."/>
            <person name="Wu D."/>
            <person name="Verbarg S."/>
            <person name="Frueling A."/>
            <person name="Brambilla E."/>
            <person name="Klenk H.-P."/>
            <person name="Eisen J.A."/>
        </authorList>
    </citation>
    <scope>NUCLEOTIDE SEQUENCE</scope>
    <source>
        <strain>DSM 1100</strain>
    </source>
</reference>
<protein>
    <submittedName>
        <fullName evidence="1">Uncharacterized protein</fullName>
    </submittedName>
</protein>
<dbReference type="STRING" id="760192.Halhy_3876"/>
<keyword evidence="2" id="KW-1185">Reference proteome</keyword>
<reference evidence="1 2" key="1">
    <citation type="journal article" date="2011" name="Stand. Genomic Sci.">
        <title>Complete genome sequence of Haliscomenobacter hydrossis type strain (O).</title>
        <authorList>
            <consortium name="US DOE Joint Genome Institute (JGI-PGF)"/>
            <person name="Daligault H."/>
            <person name="Lapidus A."/>
            <person name="Zeytun A."/>
            <person name="Nolan M."/>
            <person name="Lucas S."/>
            <person name="Del Rio T.G."/>
            <person name="Tice H."/>
            <person name="Cheng J.F."/>
            <person name="Tapia R."/>
            <person name="Han C."/>
            <person name="Goodwin L."/>
            <person name="Pitluck S."/>
            <person name="Liolios K."/>
            <person name="Pagani I."/>
            <person name="Ivanova N."/>
            <person name="Huntemann M."/>
            <person name="Mavromatis K."/>
            <person name="Mikhailova N."/>
            <person name="Pati A."/>
            <person name="Chen A."/>
            <person name="Palaniappan K."/>
            <person name="Land M."/>
            <person name="Hauser L."/>
            <person name="Brambilla E.M."/>
            <person name="Rohde M."/>
            <person name="Verbarg S."/>
            <person name="Goker M."/>
            <person name="Bristow J."/>
            <person name="Eisen J.A."/>
            <person name="Markowitz V."/>
            <person name="Hugenholtz P."/>
            <person name="Kyrpides N.C."/>
            <person name="Klenk H.P."/>
            <person name="Woyke T."/>
        </authorList>
    </citation>
    <scope>NUCLEOTIDE SEQUENCE [LARGE SCALE GENOMIC DNA]</scope>
    <source>
        <strain evidence="2">ATCC 27775 / DSM 1100 / LMG 10767 / O</strain>
    </source>
</reference>
<accession>F4L393</accession>
<dbReference type="RefSeq" id="WP_013766266.1">
    <property type="nucleotide sequence ID" value="NC_015510.1"/>
</dbReference>